<keyword evidence="3" id="KW-0964">Secreted</keyword>
<keyword evidence="4 5" id="KW-0732">Signal</keyword>
<name>A0AAD4X6E4_9MAGN</name>
<dbReference type="FunFam" id="2.40.70.10:FF:000041">
    <property type="entry name" value="Basic 7S globulin"/>
    <property type="match status" value="1"/>
</dbReference>
<keyword evidence="8" id="KW-1185">Reference proteome</keyword>
<dbReference type="InterPro" id="IPR033121">
    <property type="entry name" value="PEPTIDASE_A1"/>
</dbReference>
<sequence>MASSSSYLLITTLLLLLISVSFSNAQPTSSSRPQGVVLTVTKDASTLQYVTYMKQRTPLVSESLVINLSGEFQWVDCENGYVSSSNRTLSCSGKECPWISGASCGRPPRPPGFQPCRGFVYLSNQGVFASDVVSVPSFVNGSTTGPDVAVKEFVFGCGSTSLLQGLAKGVKGIAGFGPFQVSVPSQVSLALRIPRVFSLCLPSSTEASSKGAIFIGGGPYKMRPGIDLSTSLSYTPFYTSLVGPNFTSGYYIQVKSINIGGKKVPMVSDNTTFDSMGFMKLTSISTLNPYTVLPSSVYKPFISIFIEKAKAMNIASVAPVAPFGACFDSRNIFSTHTGGLVPEINLVLHTEKAVWRISGSNSMVKVSDTVSCLGFVDGGEFANLVIGGHQLEDNLLEFNLTKKMLGFTSTLPRQTACSLFMLGENFLAAT</sequence>
<dbReference type="InterPro" id="IPR021109">
    <property type="entry name" value="Peptidase_aspartic_dom_sf"/>
</dbReference>
<evidence type="ECO:0000256" key="2">
    <source>
        <dbReference type="ARBA" id="ARBA00007447"/>
    </source>
</evidence>
<evidence type="ECO:0000313" key="8">
    <source>
        <dbReference type="Proteomes" id="UP001202328"/>
    </source>
</evidence>
<dbReference type="Gene3D" id="2.40.70.10">
    <property type="entry name" value="Acid Proteases"/>
    <property type="match status" value="2"/>
</dbReference>
<dbReference type="GO" id="GO:0004190">
    <property type="term" value="F:aspartic-type endopeptidase activity"/>
    <property type="evidence" value="ECO:0007669"/>
    <property type="project" value="InterPro"/>
</dbReference>
<gene>
    <name evidence="7" type="ORF">MKW98_032747</name>
</gene>
<protein>
    <recommendedName>
        <fullName evidence="6">Peptidase A1 domain-containing protein</fullName>
    </recommendedName>
</protein>
<evidence type="ECO:0000256" key="4">
    <source>
        <dbReference type="ARBA" id="ARBA00022729"/>
    </source>
</evidence>
<evidence type="ECO:0000256" key="3">
    <source>
        <dbReference type="ARBA" id="ARBA00022525"/>
    </source>
</evidence>
<dbReference type="GO" id="GO:0005576">
    <property type="term" value="C:extracellular region"/>
    <property type="evidence" value="ECO:0007669"/>
    <property type="project" value="UniProtKB-SubCell"/>
</dbReference>
<dbReference type="InterPro" id="IPR001461">
    <property type="entry name" value="Aspartic_peptidase_A1"/>
</dbReference>
<evidence type="ECO:0000313" key="7">
    <source>
        <dbReference type="EMBL" id="KAI3847421.1"/>
    </source>
</evidence>
<feature type="domain" description="Peptidase A1" evidence="6">
    <location>
        <begin position="49"/>
        <end position="408"/>
    </location>
</feature>
<dbReference type="InterPro" id="IPR032799">
    <property type="entry name" value="TAXi_C"/>
</dbReference>
<comment type="similarity">
    <text evidence="2">Belongs to the peptidase A1 family.</text>
</comment>
<comment type="caution">
    <text evidence="7">The sequence shown here is derived from an EMBL/GenBank/DDBJ whole genome shotgun (WGS) entry which is preliminary data.</text>
</comment>
<evidence type="ECO:0000256" key="5">
    <source>
        <dbReference type="SAM" id="SignalP"/>
    </source>
</evidence>
<dbReference type="Pfam" id="PF14543">
    <property type="entry name" value="TAXi_N"/>
    <property type="match status" value="1"/>
</dbReference>
<dbReference type="Proteomes" id="UP001202328">
    <property type="component" value="Unassembled WGS sequence"/>
</dbReference>
<comment type="subcellular location">
    <subcellularLocation>
        <location evidence="1">Secreted</location>
        <location evidence="1">Extracellular space</location>
    </subcellularLocation>
</comment>
<feature type="chain" id="PRO_5041907653" description="Peptidase A1 domain-containing protein" evidence="5">
    <location>
        <begin position="26"/>
        <end position="430"/>
    </location>
</feature>
<evidence type="ECO:0000259" key="6">
    <source>
        <dbReference type="PROSITE" id="PS51767"/>
    </source>
</evidence>
<dbReference type="AlphaFoldDB" id="A0AAD4X6E4"/>
<dbReference type="InterPro" id="IPR032861">
    <property type="entry name" value="TAXi_N"/>
</dbReference>
<dbReference type="PROSITE" id="PS51767">
    <property type="entry name" value="PEPTIDASE_A1"/>
    <property type="match status" value="1"/>
</dbReference>
<accession>A0AAD4X6E4</accession>
<dbReference type="GO" id="GO:0006508">
    <property type="term" value="P:proteolysis"/>
    <property type="evidence" value="ECO:0007669"/>
    <property type="project" value="InterPro"/>
</dbReference>
<dbReference type="EMBL" id="JAJJMB010016409">
    <property type="protein sequence ID" value="KAI3847421.1"/>
    <property type="molecule type" value="Genomic_DNA"/>
</dbReference>
<proteinExistence type="inferred from homology"/>
<dbReference type="Pfam" id="PF14541">
    <property type="entry name" value="TAXi_C"/>
    <property type="match status" value="1"/>
</dbReference>
<reference evidence="7" key="1">
    <citation type="submission" date="2022-04" db="EMBL/GenBank/DDBJ databases">
        <title>A functionally conserved STORR gene fusion in Papaver species that diverged 16.8 million years ago.</title>
        <authorList>
            <person name="Catania T."/>
        </authorList>
    </citation>
    <scope>NUCLEOTIDE SEQUENCE</scope>
    <source>
        <strain evidence="7">S-188037</strain>
    </source>
</reference>
<dbReference type="PANTHER" id="PTHR47965">
    <property type="entry name" value="ASPARTYL PROTEASE-RELATED"/>
    <property type="match status" value="1"/>
</dbReference>
<evidence type="ECO:0000256" key="1">
    <source>
        <dbReference type="ARBA" id="ARBA00004239"/>
    </source>
</evidence>
<dbReference type="SUPFAM" id="SSF50630">
    <property type="entry name" value="Acid proteases"/>
    <property type="match status" value="1"/>
</dbReference>
<dbReference type="PANTHER" id="PTHR47965:SF22">
    <property type="entry name" value="EUKARYOTIC ASPARTYL PROTEASE FAMILY PROTEIN"/>
    <property type="match status" value="1"/>
</dbReference>
<organism evidence="7 8">
    <name type="scientific">Papaver atlanticum</name>
    <dbReference type="NCBI Taxonomy" id="357466"/>
    <lineage>
        <taxon>Eukaryota</taxon>
        <taxon>Viridiplantae</taxon>
        <taxon>Streptophyta</taxon>
        <taxon>Embryophyta</taxon>
        <taxon>Tracheophyta</taxon>
        <taxon>Spermatophyta</taxon>
        <taxon>Magnoliopsida</taxon>
        <taxon>Ranunculales</taxon>
        <taxon>Papaveraceae</taxon>
        <taxon>Papaveroideae</taxon>
        <taxon>Papaver</taxon>
    </lineage>
</organism>
<feature type="signal peptide" evidence="5">
    <location>
        <begin position="1"/>
        <end position="25"/>
    </location>
</feature>